<dbReference type="EMBL" id="KN832870">
    <property type="protein sequence ID" value="KIN08352.1"/>
    <property type="molecule type" value="Genomic_DNA"/>
</dbReference>
<dbReference type="Proteomes" id="UP000054321">
    <property type="component" value="Unassembled WGS sequence"/>
</dbReference>
<dbReference type="AlphaFoldDB" id="A0A0C3I1N9"/>
<accession>A0A0C3I1N9</accession>
<dbReference type="HOGENOM" id="CLU_2747016_0_0_1"/>
<sequence length="72" mass="8628">MDWIPRPLHVALPFEEVPCLNTQGYDHGEWKSYPERQGFHARTFNQWTDFFSAENLPHGFDAFVERWLFWGA</sequence>
<name>A0A0C3I1N9_OIDMZ</name>
<evidence type="ECO:0000313" key="2">
    <source>
        <dbReference type="Proteomes" id="UP000054321"/>
    </source>
</evidence>
<reference evidence="1 2" key="1">
    <citation type="submission" date="2014-04" db="EMBL/GenBank/DDBJ databases">
        <authorList>
            <consortium name="DOE Joint Genome Institute"/>
            <person name="Kuo A."/>
            <person name="Martino E."/>
            <person name="Perotto S."/>
            <person name="Kohler A."/>
            <person name="Nagy L.G."/>
            <person name="Floudas D."/>
            <person name="Copeland A."/>
            <person name="Barry K.W."/>
            <person name="Cichocki N."/>
            <person name="Veneault-Fourrey C."/>
            <person name="LaButti K."/>
            <person name="Lindquist E.A."/>
            <person name="Lipzen A."/>
            <person name="Lundell T."/>
            <person name="Morin E."/>
            <person name="Murat C."/>
            <person name="Sun H."/>
            <person name="Tunlid A."/>
            <person name="Henrissat B."/>
            <person name="Grigoriev I.V."/>
            <person name="Hibbett D.S."/>
            <person name="Martin F."/>
            <person name="Nordberg H.P."/>
            <person name="Cantor M.N."/>
            <person name="Hua S.X."/>
        </authorList>
    </citation>
    <scope>NUCLEOTIDE SEQUENCE [LARGE SCALE GENOMIC DNA]</scope>
    <source>
        <strain evidence="1 2">Zn</strain>
    </source>
</reference>
<gene>
    <name evidence="1" type="ORF">OIDMADRAFT_16596</name>
</gene>
<keyword evidence="2" id="KW-1185">Reference proteome</keyword>
<evidence type="ECO:0000313" key="1">
    <source>
        <dbReference type="EMBL" id="KIN08352.1"/>
    </source>
</evidence>
<protein>
    <submittedName>
        <fullName evidence="1">Uncharacterized protein</fullName>
    </submittedName>
</protein>
<organism evidence="1 2">
    <name type="scientific">Oidiodendron maius (strain Zn)</name>
    <dbReference type="NCBI Taxonomy" id="913774"/>
    <lineage>
        <taxon>Eukaryota</taxon>
        <taxon>Fungi</taxon>
        <taxon>Dikarya</taxon>
        <taxon>Ascomycota</taxon>
        <taxon>Pezizomycotina</taxon>
        <taxon>Leotiomycetes</taxon>
        <taxon>Leotiomycetes incertae sedis</taxon>
        <taxon>Myxotrichaceae</taxon>
        <taxon>Oidiodendron</taxon>
    </lineage>
</organism>
<feature type="non-terminal residue" evidence="1">
    <location>
        <position position="72"/>
    </location>
</feature>
<dbReference type="InParanoid" id="A0A0C3I1N9"/>
<proteinExistence type="predicted"/>
<reference evidence="2" key="2">
    <citation type="submission" date="2015-01" db="EMBL/GenBank/DDBJ databases">
        <title>Evolutionary Origins and Diversification of the Mycorrhizal Mutualists.</title>
        <authorList>
            <consortium name="DOE Joint Genome Institute"/>
            <consortium name="Mycorrhizal Genomics Consortium"/>
            <person name="Kohler A."/>
            <person name="Kuo A."/>
            <person name="Nagy L.G."/>
            <person name="Floudas D."/>
            <person name="Copeland A."/>
            <person name="Barry K.W."/>
            <person name="Cichocki N."/>
            <person name="Veneault-Fourrey C."/>
            <person name="LaButti K."/>
            <person name="Lindquist E.A."/>
            <person name="Lipzen A."/>
            <person name="Lundell T."/>
            <person name="Morin E."/>
            <person name="Murat C."/>
            <person name="Riley R."/>
            <person name="Ohm R."/>
            <person name="Sun H."/>
            <person name="Tunlid A."/>
            <person name="Henrissat B."/>
            <person name="Grigoriev I.V."/>
            <person name="Hibbett D.S."/>
            <person name="Martin F."/>
        </authorList>
    </citation>
    <scope>NUCLEOTIDE SEQUENCE [LARGE SCALE GENOMIC DNA]</scope>
    <source>
        <strain evidence="2">Zn</strain>
    </source>
</reference>